<evidence type="ECO:0000313" key="1">
    <source>
        <dbReference type="EMBL" id="TVY57371.1"/>
    </source>
</evidence>
<reference evidence="1 2" key="1">
    <citation type="submission" date="2018-05" db="EMBL/GenBank/DDBJ databases">
        <title>Whole genome sequencing for identification of molecular markers to develop diagnostic detection tools for the regulated plant pathogen Lachnellula willkommii.</title>
        <authorList>
            <person name="Giroux E."/>
            <person name="Bilodeau G."/>
        </authorList>
    </citation>
    <scope>NUCLEOTIDE SEQUENCE [LARGE SCALE GENOMIC DNA]</scope>
    <source>
        <strain evidence="1 2">CBS 625.97</strain>
    </source>
</reference>
<organism evidence="1 2">
    <name type="scientific">Lachnellula cervina</name>
    <dbReference type="NCBI Taxonomy" id="1316786"/>
    <lineage>
        <taxon>Eukaryota</taxon>
        <taxon>Fungi</taxon>
        <taxon>Dikarya</taxon>
        <taxon>Ascomycota</taxon>
        <taxon>Pezizomycotina</taxon>
        <taxon>Leotiomycetes</taxon>
        <taxon>Helotiales</taxon>
        <taxon>Lachnaceae</taxon>
        <taxon>Lachnellula</taxon>
    </lineage>
</organism>
<gene>
    <name evidence="1" type="ORF">LCER1_G002402</name>
</gene>
<dbReference type="Proteomes" id="UP000481288">
    <property type="component" value="Unassembled WGS sequence"/>
</dbReference>
<keyword evidence="2" id="KW-1185">Reference proteome</keyword>
<sequence length="396" mass="45410">MAIQQIAGVDTSSPDPKEVRIIIIDPEGTLTIQMYTTPADSRDRFISGAGSLTHGRLLATIKASRKIVLENSDYFAEELRKRQLNMKGTKLLERLTFDIKSENITSVELWLRAIHPEATMTDEMYNISIKDVWNTLHASRTYEFNLEVLSDWFVEWVSRKGGDHCGKFTVLELSQLMFPCRSFENHKAFAHVTCRYAYEKAGHCDENNPTPYHNLHLPPGIFGGLNNARTNLKTKIHQALYPPIRGFLSGSCSCRKEGLYAYQMALDKTGAWPLEEKLHGNDAISIRELLGRLANFNYEAPNKDCELCSTDYKTFTVDLCIQSVLEYFEGLCLSCIDYPMNKKSFPEFLPFDGGEKVFDKDCHFAHGQPTWWFSWLASRERRKDQPRNNQPRNNEP</sequence>
<feature type="non-terminal residue" evidence="1">
    <location>
        <position position="396"/>
    </location>
</feature>
<name>A0A7D8YTV5_9HELO</name>
<dbReference type="AlphaFoldDB" id="A0A7D8YTV5"/>
<dbReference type="EMBL" id="QGMG01000097">
    <property type="protein sequence ID" value="TVY57371.1"/>
    <property type="molecule type" value="Genomic_DNA"/>
</dbReference>
<dbReference type="OrthoDB" id="268428at2759"/>
<proteinExistence type="predicted"/>
<protein>
    <submittedName>
        <fullName evidence="1">Uncharacterized protein</fullName>
    </submittedName>
</protein>
<accession>A0A7D8YTV5</accession>
<evidence type="ECO:0000313" key="2">
    <source>
        <dbReference type="Proteomes" id="UP000481288"/>
    </source>
</evidence>
<comment type="caution">
    <text evidence="1">The sequence shown here is derived from an EMBL/GenBank/DDBJ whole genome shotgun (WGS) entry which is preliminary data.</text>
</comment>